<accession>M8CIN1</accession>
<sequence>MEQFEDGHHVRLRSRERGTYLHADDDGLGVSLSRRRASMNAAWAVHIYQGDGGAQYLLLHSAAYGRYLGATDAPALRGHIESRVEQCDYGPWEEEAIRWQAAGIGSGDNILLRHVGGRRLRANGRYLSVDDSDSAGTMMHWVVERIPSREDTPRLAAPTGASCNSFAILEEDSEQYYSASASYLMVLWDSTAAPPPQKPQLHVAVAGDPGRAGRRRRVQRQLPLGLTRIQGQVRVPPEEEAGQPAGCRHGRLQPRHVRPSGYARAAYPTGHRPAPQQADPRHHRLHGGDARLILQYFMKVVFQVFAHYIVSQAFVHELSSLILENSDI</sequence>
<dbReference type="InterPro" id="IPR008999">
    <property type="entry name" value="Actin-crosslinking"/>
</dbReference>
<dbReference type="PANTHER" id="PTHR31205">
    <property type="entry name" value="ACTIN CROSS-LINKING PROTEIN (DUF569)"/>
    <property type="match status" value="1"/>
</dbReference>
<dbReference type="InterPro" id="IPR007679">
    <property type="entry name" value="DUF569"/>
</dbReference>
<dbReference type="EnsemblPlants" id="EMT23146">
    <property type="protein sequence ID" value="EMT23146"/>
    <property type="gene ID" value="F775_15887"/>
</dbReference>
<dbReference type="AlphaFoldDB" id="M8CIN1"/>
<dbReference type="Gene3D" id="2.80.10.50">
    <property type="match status" value="1"/>
</dbReference>
<organism evidence="2">
    <name type="scientific">Aegilops tauschii</name>
    <name type="common">Tausch's goatgrass</name>
    <name type="synonym">Aegilops squarrosa</name>
    <dbReference type="NCBI Taxonomy" id="37682"/>
    <lineage>
        <taxon>Eukaryota</taxon>
        <taxon>Viridiplantae</taxon>
        <taxon>Streptophyta</taxon>
        <taxon>Embryophyta</taxon>
        <taxon>Tracheophyta</taxon>
        <taxon>Spermatophyta</taxon>
        <taxon>Magnoliopsida</taxon>
        <taxon>Liliopsida</taxon>
        <taxon>Poales</taxon>
        <taxon>Poaceae</taxon>
        <taxon>BOP clade</taxon>
        <taxon>Pooideae</taxon>
        <taxon>Triticodae</taxon>
        <taxon>Triticeae</taxon>
        <taxon>Triticinae</taxon>
        <taxon>Aegilops</taxon>
    </lineage>
</organism>
<reference evidence="2" key="1">
    <citation type="submission" date="2015-06" db="UniProtKB">
        <authorList>
            <consortium name="EnsemblPlants"/>
        </authorList>
    </citation>
    <scope>IDENTIFICATION</scope>
</reference>
<feature type="region of interest" description="Disordered" evidence="1">
    <location>
        <begin position="236"/>
        <end position="255"/>
    </location>
</feature>
<evidence type="ECO:0000256" key="1">
    <source>
        <dbReference type="SAM" id="MobiDB-lite"/>
    </source>
</evidence>
<dbReference type="SUPFAM" id="SSF50405">
    <property type="entry name" value="Actin-crosslinking proteins"/>
    <property type="match status" value="1"/>
</dbReference>
<dbReference type="Pfam" id="PF04601">
    <property type="entry name" value="DUF569"/>
    <property type="match status" value="1"/>
</dbReference>
<proteinExistence type="predicted"/>
<evidence type="ECO:0000313" key="2">
    <source>
        <dbReference type="EnsemblPlants" id="EMT23146"/>
    </source>
</evidence>
<protein>
    <submittedName>
        <fullName evidence="2">Uncharacterized protein</fullName>
    </submittedName>
</protein>
<dbReference type="CDD" id="cd23340">
    <property type="entry name" value="beta-trefoil_FSCN_ACP-like"/>
    <property type="match status" value="1"/>
</dbReference>
<dbReference type="PANTHER" id="PTHR31205:SF74">
    <property type="entry name" value="DUF569 DOMAIN-CONTAINING PROTEIN"/>
    <property type="match status" value="1"/>
</dbReference>
<name>M8CIN1_AEGTA</name>
<feature type="region of interest" description="Disordered" evidence="1">
    <location>
        <begin position="263"/>
        <end position="283"/>
    </location>
</feature>